<name>A0A4Y2EFE2_ARAVE</name>
<feature type="region of interest" description="Disordered" evidence="1">
    <location>
        <begin position="1"/>
        <end position="140"/>
    </location>
</feature>
<proteinExistence type="predicted"/>
<reference evidence="2 3" key="1">
    <citation type="journal article" date="2019" name="Sci. Rep.">
        <title>Orb-weaving spider Araneus ventricosus genome elucidates the spidroin gene catalogue.</title>
        <authorList>
            <person name="Kono N."/>
            <person name="Nakamura H."/>
            <person name="Ohtoshi R."/>
            <person name="Moran D.A.P."/>
            <person name="Shinohara A."/>
            <person name="Yoshida Y."/>
            <person name="Fujiwara M."/>
            <person name="Mori M."/>
            <person name="Tomita M."/>
            <person name="Arakawa K."/>
        </authorList>
    </citation>
    <scope>NUCLEOTIDE SEQUENCE [LARGE SCALE GENOMIC DNA]</scope>
</reference>
<keyword evidence="3" id="KW-1185">Reference proteome</keyword>
<sequence>MQIGREAMRGHIPSGSNSCRGKKRTNKQTKEDKKIQINPFLSATGRKRGARAGREEGGKDAGERERKRQRTFPPSSPFRWERDSGKVGGSSSPSQKYLADSPKLTLLFGKCPENDVPGLNDTRDPNQKNSLRSPHVHFSA</sequence>
<dbReference type="EMBL" id="BGPR01000563">
    <property type="protein sequence ID" value="GBM26575.1"/>
    <property type="molecule type" value="Genomic_DNA"/>
</dbReference>
<gene>
    <name evidence="2" type="ORF">AVEN_1178_1</name>
</gene>
<dbReference type="OrthoDB" id="10333363at2759"/>
<evidence type="ECO:0000256" key="1">
    <source>
        <dbReference type="SAM" id="MobiDB-lite"/>
    </source>
</evidence>
<comment type="caution">
    <text evidence="2">The sequence shown here is derived from an EMBL/GenBank/DDBJ whole genome shotgun (WGS) entry which is preliminary data.</text>
</comment>
<evidence type="ECO:0000313" key="3">
    <source>
        <dbReference type="Proteomes" id="UP000499080"/>
    </source>
</evidence>
<protein>
    <submittedName>
        <fullName evidence="2">Uncharacterized protein</fullName>
    </submittedName>
</protein>
<organism evidence="2 3">
    <name type="scientific">Araneus ventricosus</name>
    <name type="common">Orbweaver spider</name>
    <name type="synonym">Epeira ventricosa</name>
    <dbReference type="NCBI Taxonomy" id="182803"/>
    <lineage>
        <taxon>Eukaryota</taxon>
        <taxon>Metazoa</taxon>
        <taxon>Ecdysozoa</taxon>
        <taxon>Arthropoda</taxon>
        <taxon>Chelicerata</taxon>
        <taxon>Arachnida</taxon>
        <taxon>Araneae</taxon>
        <taxon>Araneomorphae</taxon>
        <taxon>Entelegynae</taxon>
        <taxon>Araneoidea</taxon>
        <taxon>Araneidae</taxon>
        <taxon>Araneus</taxon>
    </lineage>
</organism>
<feature type="compositionally biased region" description="Basic and acidic residues" evidence="1">
    <location>
        <begin position="52"/>
        <end position="66"/>
    </location>
</feature>
<dbReference type="AlphaFoldDB" id="A0A4Y2EFE2"/>
<evidence type="ECO:0000313" key="2">
    <source>
        <dbReference type="EMBL" id="GBM26575.1"/>
    </source>
</evidence>
<accession>A0A4Y2EFE2</accession>
<dbReference type="Proteomes" id="UP000499080">
    <property type="component" value="Unassembled WGS sequence"/>
</dbReference>